<dbReference type="EMBL" id="JAWDJW010001599">
    <property type="protein sequence ID" value="KAK3078809.1"/>
    <property type="molecule type" value="Genomic_DNA"/>
</dbReference>
<proteinExistence type="predicted"/>
<name>A0ACC3DQJ0_9PEZI</name>
<evidence type="ECO:0000313" key="1">
    <source>
        <dbReference type="EMBL" id="KAK3078809.1"/>
    </source>
</evidence>
<organism evidence="1 2">
    <name type="scientific">Coniosporium uncinatum</name>
    <dbReference type="NCBI Taxonomy" id="93489"/>
    <lineage>
        <taxon>Eukaryota</taxon>
        <taxon>Fungi</taxon>
        <taxon>Dikarya</taxon>
        <taxon>Ascomycota</taxon>
        <taxon>Pezizomycotina</taxon>
        <taxon>Dothideomycetes</taxon>
        <taxon>Dothideomycetes incertae sedis</taxon>
        <taxon>Coniosporium</taxon>
    </lineage>
</organism>
<protein>
    <submittedName>
        <fullName evidence="1">Uncharacterized protein</fullName>
    </submittedName>
</protein>
<sequence>MSRRERGTDPDATLPQAHRYHDDPTDDDDQFDADESNTFTIRPGDDEAGSDEEYLNGWKKSSISKSKGNGCGINGDSCRPFDNSTFTFRCPASCLKTFQMEPYAVGDQIVNYRPIVVGGPTNISDLQGSTQYRGDSFICGSAIHAGFVSNDAGGCAVLKLTGQKSKFPSTKSHGIESIGFDSYFPQSFSFVPGTASECRDLRWPLLAVSVVFSAILSIFTASPLVFFVSIFTALFFHVAL</sequence>
<keyword evidence="2" id="KW-1185">Reference proteome</keyword>
<comment type="caution">
    <text evidence="1">The sequence shown here is derived from an EMBL/GenBank/DDBJ whole genome shotgun (WGS) entry which is preliminary data.</text>
</comment>
<reference evidence="1" key="1">
    <citation type="submission" date="2024-09" db="EMBL/GenBank/DDBJ databases">
        <title>Black Yeasts Isolated from many extreme environments.</title>
        <authorList>
            <person name="Coleine C."/>
            <person name="Stajich J.E."/>
            <person name="Selbmann L."/>
        </authorList>
    </citation>
    <scope>NUCLEOTIDE SEQUENCE</scope>
    <source>
        <strain evidence="1">CCFEE 5737</strain>
    </source>
</reference>
<gene>
    <name evidence="1" type="ORF">LTS18_006569</name>
</gene>
<accession>A0ACC3DQJ0</accession>
<feature type="non-terminal residue" evidence="1">
    <location>
        <position position="240"/>
    </location>
</feature>
<evidence type="ECO:0000313" key="2">
    <source>
        <dbReference type="Proteomes" id="UP001186974"/>
    </source>
</evidence>
<dbReference type="Proteomes" id="UP001186974">
    <property type="component" value="Unassembled WGS sequence"/>
</dbReference>